<gene>
    <name evidence="8" type="ORF">VF724_09880</name>
</gene>
<reference evidence="8" key="1">
    <citation type="submission" date="2023-12" db="EMBL/GenBank/DDBJ databases">
        <title>Fervidustalea candida gen. nov., sp. nov., a novel member of the family Paenibacillaceae isolated from a geothermal area.</title>
        <authorList>
            <person name="Li W.-J."/>
            <person name="Jiao J.-Y."/>
            <person name="Chen Y."/>
        </authorList>
    </citation>
    <scope>NUCLEOTIDE SEQUENCE</scope>
    <source>
        <strain evidence="8">SYSU GA230002</strain>
    </source>
</reference>
<dbReference type="Gene3D" id="1.10.8.60">
    <property type="match status" value="1"/>
</dbReference>
<dbReference type="InterPro" id="IPR030828">
    <property type="entry name" value="HTH_TyrR"/>
</dbReference>
<dbReference type="Pfam" id="PF13426">
    <property type="entry name" value="PAS_9"/>
    <property type="match status" value="2"/>
</dbReference>
<dbReference type="InterPro" id="IPR025943">
    <property type="entry name" value="Sigma_54_int_dom_ATP-bd_2"/>
</dbReference>
<dbReference type="SMART" id="SM00382">
    <property type="entry name" value="AAA"/>
    <property type="match status" value="1"/>
</dbReference>
<dbReference type="CDD" id="cd00009">
    <property type="entry name" value="AAA"/>
    <property type="match status" value="1"/>
</dbReference>
<evidence type="ECO:0000259" key="5">
    <source>
        <dbReference type="PROSITE" id="PS50045"/>
    </source>
</evidence>
<comment type="caution">
    <text evidence="8">The sequence shown here is derived from an EMBL/GenBank/DDBJ whole genome shotgun (WGS) entry which is preliminary data.</text>
</comment>
<dbReference type="InterPro" id="IPR009057">
    <property type="entry name" value="Homeodomain-like_sf"/>
</dbReference>
<evidence type="ECO:0000256" key="3">
    <source>
        <dbReference type="ARBA" id="ARBA00022840"/>
    </source>
</evidence>
<dbReference type="Gene3D" id="3.30.450.20">
    <property type="entry name" value="PAS domain"/>
    <property type="match status" value="2"/>
</dbReference>
<accession>A0ABU5ZJC4</accession>
<evidence type="ECO:0000256" key="1">
    <source>
        <dbReference type="ARBA" id="ARBA00022741"/>
    </source>
</evidence>
<dbReference type="CDD" id="cd00130">
    <property type="entry name" value="PAS"/>
    <property type="match status" value="1"/>
</dbReference>
<dbReference type="PROSITE" id="PS50113">
    <property type="entry name" value="PAC"/>
    <property type="match status" value="1"/>
</dbReference>
<feature type="domain" description="Sigma-54 factor interaction" evidence="5">
    <location>
        <begin position="270"/>
        <end position="499"/>
    </location>
</feature>
<dbReference type="EMBL" id="JAYJLD010000012">
    <property type="protein sequence ID" value="MEB3101972.1"/>
    <property type="molecule type" value="Genomic_DNA"/>
</dbReference>
<feature type="domain" description="PAC" evidence="7">
    <location>
        <begin position="193"/>
        <end position="245"/>
    </location>
</feature>
<evidence type="ECO:0000256" key="2">
    <source>
        <dbReference type="ARBA" id="ARBA00022797"/>
    </source>
</evidence>
<evidence type="ECO:0000313" key="9">
    <source>
        <dbReference type="Proteomes" id="UP001310386"/>
    </source>
</evidence>
<dbReference type="Gene3D" id="1.10.10.60">
    <property type="entry name" value="Homeodomain-like"/>
    <property type="match status" value="1"/>
</dbReference>
<proteinExistence type="predicted"/>
<dbReference type="PANTHER" id="PTHR32071">
    <property type="entry name" value="TRANSCRIPTIONAL REGULATORY PROTEIN"/>
    <property type="match status" value="1"/>
</dbReference>
<dbReference type="PROSITE" id="PS50045">
    <property type="entry name" value="SIGMA54_INTERACT_4"/>
    <property type="match status" value="1"/>
</dbReference>
<dbReference type="Gene3D" id="3.40.50.300">
    <property type="entry name" value="P-loop containing nucleotide triphosphate hydrolases"/>
    <property type="match status" value="1"/>
</dbReference>
<dbReference type="RefSeq" id="WP_371754093.1">
    <property type="nucleotide sequence ID" value="NZ_JAYJLD010000012.1"/>
</dbReference>
<evidence type="ECO:0000256" key="4">
    <source>
        <dbReference type="ARBA" id="ARBA00029500"/>
    </source>
</evidence>
<dbReference type="InterPro" id="IPR058031">
    <property type="entry name" value="AAA_lid_NorR"/>
</dbReference>
<dbReference type="SUPFAM" id="SSF46689">
    <property type="entry name" value="Homeodomain-like"/>
    <property type="match status" value="1"/>
</dbReference>
<organism evidence="8 9">
    <name type="scientific">Ferviditalea candida</name>
    <dbReference type="NCBI Taxonomy" id="3108399"/>
    <lineage>
        <taxon>Bacteria</taxon>
        <taxon>Bacillati</taxon>
        <taxon>Bacillota</taxon>
        <taxon>Bacilli</taxon>
        <taxon>Bacillales</taxon>
        <taxon>Paenibacillaceae</taxon>
        <taxon>Ferviditalea</taxon>
    </lineage>
</organism>
<dbReference type="InterPro" id="IPR000700">
    <property type="entry name" value="PAS-assoc_C"/>
</dbReference>
<evidence type="ECO:0000259" key="6">
    <source>
        <dbReference type="PROSITE" id="PS50112"/>
    </source>
</evidence>
<dbReference type="Pfam" id="PF25601">
    <property type="entry name" value="AAA_lid_14"/>
    <property type="match status" value="1"/>
</dbReference>
<dbReference type="Proteomes" id="UP001310386">
    <property type="component" value="Unassembled WGS sequence"/>
</dbReference>
<dbReference type="Pfam" id="PF18024">
    <property type="entry name" value="HTH_50"/>
    <property type="match status" value="1"/>
</dbReference>
<keyword evidence="1" id="KW-0547">Nucleotide-binding</keyword>
<dbReference type="PROSITE" id="PS50112">
    <property type="entry name" value="PAS"/>
    <property type="match status" value="1"/>
</dbReference>
<dbReference type="PANTHER" id="PTHR32071:SF57">
    <property type="entry name" value="C4-DICARBOXYLATE TRANSPORT TRANSCRIPTIONAL REGULATORY PROTEIN DCTD"/>
    <property type="match status" value="1"/>
</dbReference>
<dbReference type="InterPro" id="IPR000014">
    <property type="entry name" value="PAS"/>
</dbReference>
<protein>
    <recommendedName>
        <fullName evidence="4">HTH-type transcriptional regulatory protein TyrR</fullName>
    </recommendedName>
</protein>
<keyword evidence="9" id="KW-1185">Reference proteome</keyword>
<dbReference type="InterPro" id="IPR027417">
    <property type="entry name" value="P-loop_NTPase"/>
</dbReference>
<evidence type="ECO:0000313" key="8">
    <source>
        <dbReference type="EMBL" id="MEB3101972.1"/>
    </source>
</evidence>
<dbReference type="InterPro" id="IPR003593">
    <property type="entry name" value="AAA+_ATPase"/>
</dbReference>
<name>A0ABU5ZJC4_9BACL</name>
<dbReference type="SMART" id="SM00091">
    <property type="entry name" value="PAS"/>
    <property type="match status" value="2"/>
</dbReference>
<feature type="domain" description="PAS" evidence="6">
    <location>
        <begin position="126"/>
        <end position="176"/>
    </location>
</feature>
<dbReference type="PROSITE" id="PS00676">
    <property type="entry name" value="SIGMA54_INTERACT_2"/>
    <property type="match status" value="1"/>
</dbReference>
<keyword evidence="3" id="KW-0067">ATP-binding</keyword>
<keyword evidence="2" id="KW-0058">Aromatic hydrocarbons catabolism</keyword>
<dbReference type="Pfam" id="PF00158">
    <property type="entry name" value="Sigma54_activat"/>
    <property type="match status" value="1"/>
</dbReference>
<dbReference type="NCBIfam" id="TIGR00229">
    <property type="entry name" value="sensory_box"/>
    <property type="match status" value="1"/>
</dbReference>
<dbReference type="SUPFAM" id="SSF52540">
    <property type="entry name" value="P-loop containing nucleoside triphosphate hydrolases"/>
    <property type="match status" value="1"/>
</dbReference>
<evidence type="ECO:0000259" key="7">
    <source>
        <dbReference type="PROSITE" id="PS50113"/>
    </source>
</evidence>
<dbReference type="InterPro" id="IPR035965">
    <property type="entry name" value="PAS-like_dom_sf"/>
</dbReference>
<dbReference type="InterPro" id="IPR002078">
    <property type="entry name" value="Sigma_54_int"/>
</dbReference>
<sequence length="579" mass="65874">MKAMLETDAQKDHRSYLDFIPLGLICLNTELRITIVNRYAMENLHSKQEEVVGKLWHQSFPGIELPLEPNTRITVKTLSFSYGDEYFVGQVAPSEEDGRLTGYTVIFQNSNDLEEVTKELNSYKQLNADLKAIFDTSYDVIYVSDGEGNTVRVSSACETLWGYKESELIGKNVYQLEKEGVFNPSVTRMVLEKKHKITSIQTTKTGRRLMVVGTPIKDEEGKIIRIVNASRDITEISQLQMELEMFKQLTEGYRQELDVLRKQNETDNKLVYRSEKTKRLVTLSEKVAGVDTPVLLLGEPGVGKEVVAGHIHKWSKRRKNPFITLNCGGFPESLLEYELFGSEEAGTDDASRVLKRGLFEMANEGTLFLDEIAELPMALQAKLLRVMKDNEIMRVGGKKPIPINVRLIAATHHHLEDAIKAGKFREDLYYRLNVVPISVPPLRERKEDILPLILHFKDLLNKKYGMDKQFSSSVVEKLQSYSWPGNVQELQNVIERLLVTTDGNLINSSHLPDHLLQESGKYNDVQVNRIIPLREAVEAVEKGLLEMAQQKYSSTTKIAEILGVNQSTISRKIQQYKKK</sequence>
<dbReference type="SUPFAM" id="SSF55785">
    <property type="entry name" value="PYP-like sensor domain (PAS domain)"/>
    <property type="match status" value="2"/>
</dbReference>